<dbReference type="EMBL" id="DSKP01000072">
    <property type="protein sequence ID" value="HEB48559.1"/>
    <property type="molecule type" value="Genomic_DNA"/>
</dbReference>
<sequence length="76" mass="8590">MRLAYVLINCDIGKETAVLEELRRTQGVVEAHLLYGVYDVIAKVVGSSDEELRTIVVERIRRIPGVRHTLTMPVVE</sequence>
<gene>
    <name evidence="4" type="ORF">ENM88_05200</name>
    <name evidence="3" type="ORF">ENP77_02035</name>
</gene>
<dbReference type="AlphaFoldDB" id="A0A7C1T5N0"/>
<dbReference type="InterPro" id="IPR019887">
    <property type="entry name" value="Tscrpt_reg_AsnC/Lrp_C"/>
</dbReference>
<comment type="pathway">
    <text evidence="1">Amino-acid biosynthesis.</text>
</comment>
<dbReference type="InterPro" id="IPR011008">
    <property type="entry name" value="Dimeric_a/b-barrel"/>
</dbReference>
<dbReference type="Pfam" id="PF01037">
    <property type="entry name" value="AsnC_trans_reg"/>
    <property type="match status" value="1"/>
</dbReference>
<dbReference type="EMBL" id="DRZM01000155">
    <property type="protein sequence ID" value="HHP05130.1"/>
    <property type="molecule type" value="Genomic_DNA"/>
</dbReference>
<comment type="caution">
    <text evidence="3">The sequence shown here is derived from an EMBL/GenBank/DDBJ whole genome shotgun (WGS) entry which is preliminary data.</text>
</comment>
<feature type="domain" description="Transcription regulator AsnC/Lrp ligand binding" evidence="2">
    <location>
        <begin position="6"/>
        <end position="75"/>
    </location>
</feature>
<reference evidence="3" key="1">
    <citation type="journal article" date="2020" name="mSystems">
        <title>Genome- and Community-Level Interaction Insights into Carbon Utilization and Element Cycling Functions of Hydrothermarchaeota in Hydrothermal Sediment.</title>
        <authorList>
            <person name="Zhou Z."/>
            <person name="Liu Y."/>
            <person name="Xu W."/>
            <person name="Pan J."/>
            <person name="Luo Z.H."/>
            <person name="Li M."/>
        </authorList>
    </citation>
    <scope>NUCLEOTIDE SEQUENCE [LARGE SCALE GENOMIC DNA]</scope>
    <source>
        <strain evidence="4">SpSt-1125</strain>
        <strain evidence="3">SpSt-25</strain>
    </source>
</reference>
<evidence type="ECO:0000313" key="4">
    <source>
        <dbReference type="EMBL" id="HHP05130.1"/>
    </source>
</evidence>
<organism evidence="3">
    <name type="scientific">Thermofilum pendens</name>
    <dbReference type="NCBI Taxonomy" id="2269"/>
    <lineage>
        <taxon>Archaea</taxon>
        <taxon>Thermoproteota</taxon>
        <taxon>Thermoprotei</taxon>
        <taxon>Thermofilales</taxon>
        <taxon>Thermofilaceae</taxon>
        <taxon>Thermofilum</taxon>
    </lineage>
</organism>
<dbReference type="Gene3D" id="3.30.70.920">
    <property type="match status" value="1"/>
</dbReference>
<dbReference type="SUPFAM" id="SSF54909">
    <property type="entry name" value="Dimeric alpha+beta barrel"/>
    <property type="match status" value="1"/>
</dbReference>
<evidence type="ECO:0000313" key="3">
    <source>
        <dbReference type="EMBL" id="HEB48559.1"/>
    </source>
</evidence>
<accession>A0A7C1T5N0</accession>
<proteinExistence type="predicted"/>
<evidence type="ECO:0000256" key="1">
    <source>
        <dbReference type="ARBA" id="ARBA00029440"/>
    </source>
</evidence>
<evidence type="ECO:0000259" key="2">
    <source>
        <dbReference type="Pfam" id="PF01037"/>
    </source>
</evidence>
<protein>
    <submittedName>
        <fullName evidence="3">Lrp/AsnC family transcriptional regulator</fullName>
    </submittedName>
</protein>
<name>A0A7C1T5N0_THEPE</name>